<keyword evidence="2" id="KW-1185">Reference proteome</keyword>
<accession>A0A2U1JR85</accession>
<reference evidence="1 2" key="1">
    <citation type="submission" date="2018-04" db="EMBL/GenBank/DDBJ databases">
        <title>Flavobacterium sp. nov., isolated from glacier ice.</title>
        <authorList>
            <person name="Liu Q."/>
            <person name="Xin Y.-H."/>
        </authorList>
    </citation>
    <scope>NUCLEOTIDE SEQUENCE [LARGE SCALE GENOMIC DNA]</scope>
    <source>
        <strain evidence="1 2">LB2P30</strain>
    </source>
</reference>
<sequence>MSAIGEFRFDYVLADSWYSSAENMNCCKKELNSGFIIALKSNRKVALSLEDKENKAYISIETLQSGQQTVEVWFEELDFSAVACKASFQKTKMIQSGRCTWSVVI</sequence>
<comment type="caution">
    <text evidence="1">The sequence shown here is derived from an EMBL/GenBank/DDBJ whole genome shotgun (WGS) entry which is preliminary data.</text>
</comment>
<evidence type="ECO:0000313" key="2">
    <source>
        <dbReference type="Proteomes" id="UP000245618"/>
    </source>
</evidence>
<evidence type="ECO:0008006" key="3">
    <source>
        <dbReference type="Google" id="ProtNLM"/>
    </source>
</evidence>
<gene>
    <name evidence="1" type="ORF">DB891_14085</name>
</gene>
<proteinExistence type="predicted"/>
<dbReference type="AlphaFoldDB" id="A0A2U1JR85"/>
<protein>
    <recommendedName>
        <fullName evidence="3">Transposase IS701-like DDE domain-containing protein</fullName>
    </recommendedName>
</protein>
<dbReference type="RefSeq" id="WP_116764222.1">
    <property type="nucleotide sequence ID" value="NZ_QCZH01000020.1"/>
</dbReference>
<dbReference type="OrthoDB" id="1406397at2"/>
<evidence type="ECO:0000313" key="1">
    <source>
        <dbReference type="EMBL" id="PWA07632.1"/>
    </source>
</evidence>
<dbReference type="EMBL" id="QCZH01000020">
    <property type="protein sequence ID" value="PWA07632.1"/>
    <property type="molecule type" value="Genomic_DNA"/>
</dbReference>
<dbReference type="Proteomes" id="UP000245618">
    <property type="component" value="Unassembled WGS sequence"/>
</dbReference>
<organism evidence="1 2">
    <name type="scientific">Flavobacterium laiguense</name>
    <dbReference type="NCBI Taxonomy" id="2169409"/>
    <lineage>
        <taxon>Bacteria</taxon>
        <taxon>Pseudomonadati</taxon>
        <taxon>Bacteroidota</taxon>
        <taxon>Flavobacteriia</taxon>
        <taxon>Flavobacteriales</taxon>
        <taxon>Flavobacteriaceae</taxon>
        <taxon>Flavobacterium</taxon>
    </lineage>
</organism>
<name>A0A2U1JR85_9FLAO</name>